<accession>A0A1T4Y5X4</accession>
<feature type="transmembrane region" description="Helical" evidence="1">
    <location>
        <begin position="142"/>
        <end position="162"/>
    </location>
</feature>
<sequence>MLACLGAACKGMMLFDSAKQPLIILSLMIVPEFWAEARVQKRENNRQLTVRRYGWSDLSQDEAQTMAETRAQDALRRLWAGEHLEKREPRVPYNGAHGVPIREEILSRHGDAVITRNLYGAQCLNTPDVLFADVDLSSDTPATLTCSIYVVLLVVAVAFGVYQGAIGMAVLAMLVALVIGYAVATWLHQIRLKMGGGIRNIALKRIRAFAQVHPQWHLRIYETPAGFRVLVMHRTFDPASEEVAHFFDALGTDPVYVQMCRNQNCFRARLTPKPWRIGIQAHQPPRPGYWPVKPEHLPARRRWTALYEEKARGYAACRYLESLGSPGVHPQAESVCSLHDERCRSHSGMPLA</sequence>
<keyword evidence="1" id="KW-1133">Transmembrane helix</keyword>
<protein>
    <recommendedName>
        <fullName evidence="4">Transmembrane protein</fullName>
    </recommendedName>
</protein>
<name>A0A1T4Y5X4_9BACT</name>
<reference evidence="3" key="1">
    <citation type="submission" date="2017-02" db="EMBL/GenBank/DDBJ databases">
        <authorList>
            <person name="Varghese N."/>
            <person name="Submissions S."/>
        </authorList>
    </citation>
    <scope>NUCLEOTIDE SEQUENCE [LARGE SCALE GENOMIC DNA]</scope>
    <source>
        <strain evidence="3">ATCC 700200</strain>
    </source>
</reference>
<keyword evidence="3" id="KW-1185">Reference proteome</keyword>
<dbReference type="Proteomes" id="UP000190774">
    <property type="component" value="Unassembled WGS sequence"/>
</dbReference>
<evidence type="ECO:0000256" key="1">
    <source>
        <dbReference type="SAM" id="Phobius"/>
    </source>
</evidence>
<dbReference type="EMBL" id="FUYE01000007">
    <property type="protein sequence ID" value="SKA96908.1"/>
    <property type="molecule type" value="Genomic_DNA"/>
</dbReference>
<evidence type="ECO:0008006" key="4">
    <source>
        <dbReference type="Google" id="ProtNLM"/>
    </source>
</evidence>
<evidence type="ECO:0000313" key="3">
    <source>
        <dbReference type="Proteomes" id="UP000190774"/>
    </source>
</evidence>
<feature type="transmembrane region" description="Helical" evidence="1">
    <location>
        <begin position="168"/>
        <end position="187"/>
    </location>
</feature>
<organism evidence="2 3">
    <name type="scientific">Prosthecobacter debontii</name>
    <dbReference type="NCBI Taxonomy" id="48467"/>
    <lineage>
        <taxon>Bacteria</taxon>
        <taxon>Pseudomonadati</taxon>
        <taxon>Verrucomicrobiota</taxon>
        <taxon>Verrucomicrobiia</taxon>
        <taxon>Verrucomicrobiales</taxon>
        <taxon>Verrucomicrobiaceae</taxon>
        <taxon>Prosthecobacter</taxon>
    </lineage>
</organism>
<gene>
    <name evidence="2" type="ORF">SAMN02745166_02492</name>
</gene>
<keyword evidence="1" id="KW-0472">Membrane</keyword>
<dbReference type="AlphaFoldDB" id="A0A1T4Y5X4"/>
<keyword evidence="1" id="KW-0812">Transmembrane</keyword>
<evidence type="ECO:0000313" key="2">
    <source>
        <dbReference type="EMBL" id="SKA96908.1"/>
    </source>
</evidence>
<dbReference type="STRING" id="48467.SAMN02745166_02492"/>
<proteinExistence type="predicted"/>